<dbReference type="PANTHER" id="PTHR22776:SF52">
    <property type="entry name" value="MARVEL DOMAIN-CONTAINING PROTEIN"/>
    <property type="match status" value="1"/>
</dbReference>
<feature type="compositionally biased region" description="Basic and acidic residues" evidence="6">
    <location>
        <begin position="1"/>
        <end position="15"/>
    </location>
</feature>
<feature type="region of interest" description="Disordered" evidence="6">
    <location>
        <begin position="1"/>
        <end position="41"/>
    </location>
</feature>
<feature type="domain" description="MARVEL" evidence="8">
    <location>
        <begin position="118"/>
        <end position="252"/>
    </location>
</feature>
<dbReference type="Pfam" id="PF01284">
    <property type="entry name" value="MARVEL"/>
    <property type="match status" value="1"/>
</dbReference>
<keyword evidence="4 5" id="KW-0472">Membrane</keyword>
<keyword evidence="9" id="KW-1185">Reference proteome</keyword>
<dbReference type="GO" id="GO:0016020">
    <property type="term" value="C:membrane"/>
    <property type="evidence" value="ECO:0007669"/>
    <property type="project" value="UniProtKB-SubCell"/>
</dbReference>
<sequence length="293" mass="32731">MLKETNGEIDLKETETQSPKLTITPAEIDESSQVHQQQPVKTLPTTPIVIEKTTNTTNNNKENIAETVEVPPSFTTTTQTNKMTTPNTSSTAKPFNRMQAAKVRLIPDGRKKQLNTRYLVTLPGVLKLAELLVGFVAFILAICADRRSTASAWTAHITFETTIVVCILILLYVVFPHLSLADERNREGLIVVELLFYGLNTLLFFIAIWLMIHLAWGSLSDSRGAAIMGVIFCFALCVIYAVETFIKYMQWVGQDIFPQPADSPYIHRVPPAPAQGVEKRYEPKNGNEEHVTV</sequence>
<dbReference type="AlphaFoldDB" id="A0A1I8C1Y1"/>
<proteinExistence type="predicted"/>
<evidence type="ECO:0000256" key="4">
    <source>
        <dbReference type="ARBA" id="ARBA00023136"/>
    </source>
</evidence>
<comment type="subcellular location">
    <subcellularLocation>
        <location evidence="1">Membrane</location>
        <topology evidence="1">Multi-pass membrane protein</topology>
    </subcellularLocation>
</comment>
<protein>
    <submittedName>
        <fullName evidence="10">MARVEL domain-containing protein</fullName>
    </submittedName>
</protein>
<evidence type="ECO:0000256" key="7">
    <source>
        <dbReference type="SAM" id="Phobius"/>
    </source>
</evidence>
<evidence type="ECO:0000313" key="9">
    <source>
        <dbReference type="Proteomes" id="UP000095281"/>
    </source>
</evidence>
<feature type="compositionally biased region" description="Polar residues" evidence="6">
    <location>
        <begin position="31"/>
        <end position="41"/>
    </location>
</feature>
<reference evidence="10" key="1">
    <citation type="submission" date="2016-11" db="UniProtKB">
        <authorList>
            <consortium name="WormBaseParasite"/>
        </authorList>
    </citation>
    <scope>IDENTIFICATION</scope>
</reference>
<evidence type="ECO:0000256" key="5">
    <source>
        <dbReference type="PROSITE-ProRule" id="PRU00581"/>
    </source>
</evidence>
<evidence type="ECO:0000256" key="1">
    <source>
        <dbReference type="ARBA" id="ARBA00004141"/>
    </source>
</evidence>
<organism evidence="9 10">
    <name type="scientific">Meloidogyne hapla</name>
    <name type="common">Root-knot nematode worm</name>
    <dbReference type="NCBI Taxonomy" id="6305"/>
    <lineage>
        <taxon>Eukaryota</taxon>
        <taxon>Metazoa</taxon>
        <taxon>Ecdysozoa</taxon>
        <taxon>Nematoda</taxon>
        <taxon>Chromadorea</taxon>
        <taxon>Rhabditida</taxon>
        <taxon>Tylenchina</taxon>
        <taxon>Tylenchomorpha</taxon>
        <taxon>Tylenchoidea</taxon>
        <taxon>Meloidogynidae</taxon>
        <taxon>Meloidogyninae</taxon>
        <taxon>Meloidogyne</taxon>
    </lineage>
</organism>
<evidence type="ECO:0000256" key="6">
    <source>
        <dbReference type="SAM" id="MobiDB-lite"/>
    </source>
</evidence>
<evidence type="ECO:0000256" key="3">
    <source>
        <dbReference type="ARBA" id="ARBA00022989"/>
    </source>
</evidence>
<dbReference type="InterPro" id="IPR050578">
    <property type="entry name" value="MARVEL-CKLF_proteins"/>
</dbReference>
<dbReference type="InterPro" id="IPR008253">
    <property type="entry name" value="Marvel"/>
</dbReference>
<keyword evidence="2 5" id="KW-0812">Transmembrane</keyword>
<dbReference type="PANTHER" id="PTHR22776">
    <property type="entry name" value="MARVEL-CONTAINING POTENTIAL LIPID RAFT-ASSOCIATED PROTEIN"/>
    <property type="match status" value="1"/>
</dbReference>
<dbReference type="WBParaSite" id="MhA1_Contig952.frz3.gene24">
    <property type="protein sequence ID" value="MhA1_Contig952.frz3.gene24"/>
    <property type="gene ID" value="MhA1_Contig952.frz3.gene24"/>
</dbReference>
<evidence type="ECO:0000259" key="8">
    <source>
        <dbReference type="PROSITE" id="PS51225"/>
    </source>
</evidence>
<keyword evidence="3 7" id="KW-1133">Transmembrane helix</keyword>
<dbReference type="PROSITE" id="PS51225">
    <property type="entry name" value="MARVEL"/>
    <property type="match status" value="1"/>
</dbReference>
<evidence type="ECO:0000313" key="10">
    <source>
        <dbReference type="WBParaSite" id="MhA1_Contig952.frz3.gene24"/>
    </source>
</evidence>
<feature type="transmembrane region" description="Helical" evidence="7">
    <location>
        <begin position="187"/>
        <end position="212"/>
    </location>
</feature>
<name>A0A1I8C1Y1_MELHA</name>
<feature type="transmembrane region" description="Helical" evidence="7">
    <location>
        <begin position="224"/>
        <end position="242"/>
    </location>
</feature>
<evidence type="ECO:0000256" key="2">
    <source>
        <dbReference type="ARBA" id="ARBA00022692"/>
    </source>
</evidence>
<feature type="transmembrane region" description="Helical" evidence="7">
    <location>
        <begin position="118"/>
        <end position="141"/>
    </location>
</feature>
<accession>A0A1I8C1Y1</accession>
<feature type="transmembrane region" description="Helical" evidence="7">
    <location>
        <begin position="153"/>
        <end position="175"/>
    </location>
</feature>
<dbReference type="Proteomes" id="UP000095281">
    <property type="component" value="Unplaced"/>
</dbReference>